<name>A0AAV6USF9_9ARAC</name>
<dbReference type="InterPro" id="IPR037962">
    <property type="entry name" value="Neuralized"/>
</dbReference>
<dbReference type="InterPro" id="IPR013320">
    <property type="entry name" value="ConA-like_dom_sf"/>
</dbReference>
<evidence type="ECO:0000313" key="2">
    <source>
        <dbReference type="EMBL" id="KAG8187410.1"/>
    </source>
</evidence>
<dbReference type="SMART" id="SM00588">
    <property type="entry name" value="NEUZ"/>
    <property type="match status" value="5"/>
</dbReference>
<organism evidence="2 3">
    <name type="scientific">Oedothorax gibbosus</name>
    <dbReference type="NCBI Taxonomy" id="931172"/>
    <lineage>
        <taxon>Eukaryota</taxon>
        <taxon>Metazoa</taxon>
        <taxon>Ecdysozoa</taxon>
        <taxon>Arthropoda</taxon>
        <taxon>Chelicerata</taxon>
        <taxon>Arachnida</taxon>
        <taxon>Araneae</taxon>
        <taxon>Araneomorphae</taxon>
        <taxon>Entelegynae</taxon>
        <taxon>Araneoidea</taxon>
        <taxon>Linyphiidae</taxon>
        <taxon>Erigoninae</taxon>
        <taxon>Oedothorax</taxon>
    </lineage>
</organism>
<dbReference type="SUPFAM" id="SSF49899">
    <property type="entry name" value="Concanavalin A-like lectins/glucanases"/>
    <property type="match status" value="1"/>
</dbReference>
<dbReference type="AlphaFoldDB" id="A0AAV6USF9"/>
<feature type="domain" description="NHR" evidence="1">
    <location>
        <begin position="381"/>
        <end position="547"/>
    </location>
</feature>
<feature type="domain" description="NHR" evidence="1">
    <location>
        <begin position="633"/>
        <end position="798"/>
    </location>
</feature>
<comment type="caution">
    <text evidence="2">The sequence shown here is derived from an EMBL/GenBank/DDBJ whole genome shotgun (WGS) entry which is preliminary data.</text>
</comment>
<reference evidence="2 3" key="1">
    <citation type="journal article" date="2022" name="Nat. Ecol. Evol.">
        <title>A masculinizing supergene underlies an exaggerated male reproductive morph in a spider.</title>
        <authorList>
            <person name="Hendrickx F."/>
            <person name="De Corte Z."/>
            <person name="Sonet G."/>
            <person name="Van Belleghem S.M."/>
            <person name="Kostlbacher S."/>
            <person name="Vangestel C."/>
        </authorList>
    </citation>
    <scope>NUCLEOTIDE SEQUENCE [LARGE SCALE GENOMIC DNA]</scope>
    <source>
        <strain evidence="2">W744_W776</strain>
    </source>
</reference>
<dbReference type="FunFam" id="2.60.120.920:FF:000001">
    <property type="entry name" value="neuralized-like protein 4 isoform X1"/>
    <property type="match status" value="5"/>
</dbReference>
<dbReference type="InterPro" id="IPR006573">
    <property type="entry name" value="NHR_dom"/>
</dbReference>
<evidence type="ECO:0000259" key="1">
    <source>
        <dbReference type="PROSITE" id="PS51065"/>
    </source>
</evidence>
<keyword evidence="3" id="KW-1185">Reference proteome</keyword>
<gene>
    <name evidence="2" type="ORF">JTE90_009486</name>
</gene>
<proteinExistence type="predicted"/>
<dbReference type="EMBL" id="JAFNEN010000272">
    <property type="protein sequence ID" value="KAG8187410.1"/>
    <property type="molecule type" value="Genomic_DNA"/>
</dbReference>
<accession>A0AAV6USF9</accession>
<dbReference type="CDD" id="cd12887">
    <property type="entry name" value="SPRY_NHR_like"/>
    <property type="match status" value="5"/>
</dbReference>
<dbReference type="InterPro" id="IPR043136">
    <property type="entry name" value="B30.2/SPRY_sf"/>
</dbReference>
<feature type="domain" description="NHR" evidence="1">
    <location>
        <begin position="1"/>
        <end position="167"/>
    </location>
</feature>
<dbReference type="PANTHER" id="PTHR12429:SF14">
    <property type="entry name" value="NEURALIZED-LIKE PROTEIN 4"/>
    <property type="match status" value="1"/>
</dbReference>
<feature type="domain" description="NHR" evidence="1">
    <location>
        <begin position="180"/>
        <end position="347"/>
    </location>
</feature>
<protein>
    <recommendedName>
        <fullName evidence="1">NHR domain-containing protein</fullName>
    </recommendedName>
</protein>
<dbReference type="Pfam" id="PF07177">
    <property type="entry name" value="Neuralized"/>
    <property type="match status" value="5"/>
</dbReference>
<dbReference type="PROSITE" id="PS51065">
    <property type="entry name" value="NHR"/>
    <property type="match status" value="5"/>
</dbReference>
<evidence type="ECO:0000313" key="3">
    <source>
        <dbReference type="Proteomes" id="UP000827092"/>
    </source>
</evidence>
<sequence>MNFHTKTGAMVTLTNSNKTAFRNNPHQEFNHGLVMSSEPLKDDELFEVKIDKKVPTWSGSIEIGVTSLDPSSLDFFPSSATNLREGSWVMSGTSILEDGKSHLEDYGRDLDELSEGDTVGVMRTSGGELHFFVNGVDQGASAHQVSGTVYAVVDMYGKCAQVTIVDHGAQRPSFICVTDKLRFHEHCGTMVKLTNGNRTAERRKPVDEFNNGVVMTHRPLLDDELFEIRIDELVNKWSGSIEMGVTTHNPDTLDFPATMTNMRSGTIMMSGCGILTNGKGSRKEYGEYNLDELHEGDRIGLVKKSNKSIYYYINGFDQGIAAENVPDVLFGVVDLYGMTVKVSMTDNFKPTLNKPDLENSASALELPNPTTSQRIGLRYDDLLFHDHCGLSVNVTNGGRTALRPNCLDDFNNAVVLTNRPLKTGEIFEVLLEQVVMKWAGTIEIGVTIHSAEELEFPSTMTNVRSGTWMMTGNGIMYNGTTVSDEYGYNLDKLKAGDKIGLVVYEDGKLHFFVNGIDQGLAASNVPNNVYGVIDLYGQAAKASIVGSTDSPVFYEEINSPSATNYLADLQMSQSLSSLPGERKNSHIGKIETDHINEVSRPRSTTSYDPHLLYYDDGEDSMDEYSNDDIIEPPFSFHPICGADVTLDYFGILATRNGDYEQGLVFSSRLLEKDDLYEIHIYTANTVWGGTLRYGVTTYEPEDQLSLPSNALGIVGADTWLILDSHLYKNGEVIKRNYALFLPHITAGDSVGVKIFSDSSLHFFINGIDLGVAALNMPKKLRMVADIYGSIESIMIKNAGASTNSDSKILEKKSNVNTPVTYSTSSVMAFHDNHGRNIVLTNENLTACRIASYNQGIVITSKALQCDELFQVQIDNLHSDWSGALQIGITSLNPDQVCLPVSALSMKRNTWLISGDAVYHNGVKIKSKYGPNLNSLKSKHKVGIKIDSESNLRLFVNNIDQGIAAEEIPQPVYGVVDVYGKCKQVTISVDPYLSEEESEKDDKEKANLECDGEKSIKPVCSSQLLTRNCDHLGICSIIKNSLGLLDIYFLPDSIVCFCENCHKLRGDEPYYRKGDPPRDYAQPFGWCRFPLRSVSKAEKTGVNDKWHVAFYGSNFSSVRRIVEQGKLLPPAMLGFKVQQKVRDKGGKSEDTNSNHVLISPTMLYAGSHKFSPKEEFIDSDGKKLYHVKVAFQVCVRPGSYTVGPQQLGVREPIDVHFSNNDLEWYTKEEGSIILHSLLIKVDPV</sequence>
<feature type="domain" description="NHR" evidence="1">
    <location>
        <begin position="826"/>
        <end position="989"/>
    </location>
</feature>
<dbReference type="Gene3D" id="2.60.120.920">
    <property type="match status" value="5"/>
</dbReference>
<dbReference type="PANTHER" id="PTHR12429">
    <property type="entry name" value="NEURALIZED"/>
    <property type="match status" value="1"/>
</dbReference>
<dbReference type="Proteomes" id="UP000827092">
    <property type="component" value="Unassembled WGS sequence"/>
</dbReference>